<dbReference type="Pfam" id="PF12833">
    <property type="entry name" value="HTH_18"/>
    <property type="match status" value="1"/>
</dbReference>
<dbReference type="InterPro" id="IPR011110">
    <property type="entry name" value="Reg_prop"/>
</dbReference>
<dbReference type="SMART" id="SM00342">
    <property type="entry name" value="HTH_ARAC"/>
    <property type="match status" value="1"/>
</dbReference>
<evidence type="ECO:0000256" key="1">
    <source>
        <dbReference type="ARBA" id="ARBA00023015"/>
    </source>
</evidence>
<dbReference type="AlphaFoldDB" id="A0A6I2U1H5"/>
<reference evidence="6 7" key="1">
    <citation type="submission" date="2019-08" db="EMBL/GenBank/DDBJ databases">
        <title>In-depth cultivation of the pig gut microbiome towards novel bacterial diversity and tailored functional studies.</title>
        <authorList>
            <person name="Wylensek D."/>
            <person name="Hitch T.C.A."/>
            <person name="Clavel T."/>
        </authorList>
    </citation>
    <scope>NUCLEOTIDE SEQUENCE [LARGE SCALE GENOMIC DNA]</scope>
    <source>
        <strain evidence="6 7">LKV-178-WT-2C</strain>
    </source>
</reference>
<evidence type="ECO:0000256" key="4">
    <source>
        <dbReference type="SAM" id="Phobius"/>
    </source>
</evidence>
<dbReference type="EMBL" id="VUNF01000012">
    <property type="protein sequence ID" value="MST77569.1"/>
    <property type="molecule type" value="Genomic_DNA"/>
</dbReference>
<dbReference type="Gene3D" id="1.10.10.60">
    <property type="entry name" value="Homeodomain-like"/>
    <property type="match status" value="1"/>
</dbReference>
<keyword evidence="4" id="KW-0812">Transmembrane</keyword>
<accession>A0A6I2U1H5</accession>
<dbReference type="GO" id="GO:0003700">
    <property type="term" value="F:DNA-binding transcription factor activity"/>
    <property type="evidence" value="ECO:0007669"/>
    <property type="project" value="InterPro"/>
</dbReference>
<dbReference type="Gene3D" id="2.130.10.10">
    <property type="entry name" value="YVTN repeat-like/Quinoprotein amine dehydrogenase"/>
    <property type="match status" value="1"/>
</dbReference>
<evidence type="ECO:0000313" key="7">
    <source>
        <dbReference type="Proteomes" id="UP000450161"/>
    </source>
</evidence>
<dbReference type="Pfam" id="PF07494">
    <property type="entry name" value="Reg_prop"/>
    <property type="match status" value="1"/>
</dbReference>
<evidence type="ECO:0000256" key="3">
    <source>
        <dbReference type="ARBA" id="ARBA00023163"/>
    </source>
</evidence>
<organism evidence="6 7">
    <name type="scientific">Segatella copri</name>
    <dbReference type="NCBI Taxonomy" id="165179"/>
    <lineage>
        <taxon>Bacteria</taxon>
        <taxon>Pseudomonadati</taxon>
        <taxon>Bacteroidota</taxon>
        <taxon>Bacteroidia</taxon>
        <taxon>Bacteroidales</taxon>
        <taxon>Prevotellaceae</taxon>
        <taxon>Segatella</taxon>
    </lineage>
</organism>
<name>A0A6I2U1H5_9BACT</name>
<dbReference type="InterPro" id="IPR020449">
    <property type="entry name" value="Tscrpt_reg_AraC-type_HTH"/>
</dbReference>
<gene>
    <name evidence="6" type="ORF">FYJ72_07725</name>
</gene>
<dbReference type="SUPFAM" id="SSF63829">
    <property type="entry name" value="Calcium-dependent phosphotriesterase"/>
    <property type="match status" value="1"/>
</dbReference>
<keyword evidence="2" id="KW-0238">DNA-binding</keyword>
<dbReference type="SUPFAM" id="SSF46689">
    <property type="entry name" value="Homeodomain-like"/>
    <property type="match status" value="1"/>
</dbReference>
<dbReference type="InterPro" id="IPR009057">
    <property type="entry name" value="Homeodomain-like_sf"/>
</dbReference>
<comment type="caution">
    <text evidence="6">The sequence shown here is derived from an EMBL/GenBank/DDBJ whole genome shotgun (WGS) entry which is preliminary data.</text>
</comment>
<keyword evidence="3" id="KW-0804">Transcription</keyword>
<feature type="domain" description="HTH araC/xylS-type" evidence="5">
    <location>
        <begin position="437"/>
        <end position="534"/>
    </location>
</feature>
<dbReference type="Proteomes" id="UP000450161">
    <property type="component" value="Unassembled WGS sequence"/>
</dbReference>
<dbReference type="InterPro" id="IPR015943">
    <property type="entry name" value="WD40/YVTN_repeat-like_dom_sf"/>
</dbReference>
<feature type="transmembrane region" description="Helical" evidence="4">
    <location>
        <begin position="375"/>
        <end position="395"/>
    </location>
</feature>
<dbReference type="RefSeq" id="WP_154480998.1">
    <property type="nucleotide sequence ID" value="NZ_VUNF01000012.1"/>
</dbReference>
<dbReference type="PRINTS" id="PR00032">
    <property type="entry name" value="HTHARAC"/>
</dbReference>
<protein>
    <submittedName>
        <fullName evidence="6">Helix-turn-helix domain-containing protein</fullName>
    </submittedName>
</protein>
<dbReference type="PROSITE" id="PS00041">
    <property type="entry name" value="HTH_ARAC_FAMILY_1"/>
    <property type="match status" value="1"/>
</dbReference>
<evidence type="ECO:0000313" key="6">
    <source>
        <dbReference type="EMBL" id="MST77569.1"/>
    </source>
</evidence>
<dbReference type="PANTHER" id="PTHR43280">
    <property type="entry name" value="ARAC-FAMILY TRANSCRIPTIONAL REGULATOR"/>
    <property type="match status" value="1"/>
</dbReference>
<dbReference type="InterPro" id="IPR018062">
    <property type="entry name" value="HTH_AraC-typ_CS"/>
</dbReference>
<evidence type="ECO:0000259" key="5">
    <source>
        <dbReference type="PROSITE" id="PS01124"/>
    </source>
</evidence>
<keyword evidence="4" id="KW-0472">Membrane</keyword>
<dbReference type="GO" id="GO:0043565">
    <property type="term" value="F:sequence-specific DNA binding"/>
    <property type="evidence" value="ECO:0007669"/>
    <property type="project" value="InterPro"/>
</dbReference>
<evidence type="ECO:0000256" key="2">
    <source>
        <dbReference type="ARBA" id="ARBA00023125"/>
    </source>
</evidence>
<sequence>MKSDKPYIIRLSIVFLCFWGWILTSSAQKVETNDYFYVLNTRQGLSDNCILQMIQLADGRLVVRTPKGINLYDGRRFSFIPLPEEKAENIMKYKGLTHLYADSQDRLWVKEYQKIFCILLAEGRILEHPLDALSGNGKEDKMKTMRNGTTRNDIQDLFVDSRKNVWVVMGDSLLNTQDGNLIRLKKEWGCLQDLDTDGRQVYAFMDSGIVAVFQNDKLTYTASAYSASEVQCYRSTSLTVQTPNGQFYQIRTGRDEKNKRDASIFLHFNPETRKYSRIYTCDYLLHTLNMSSDNQALISSQHGYLMFDFKLGTTPREVKELALPDGKSLTTGINTVYRDKEGAIWLGTYHDGLIYVSPMLGLFFTIDQPWWKSGWAIAGLVFFLVILVGIIILYLRRGKKINVINTDSTKDNIPSLPEDSLLPETAEAVNREPELILKVRTLIEQHLEDGEYGVEQLAQDLCMERTGLYKKLTALTDTTPVAFIRSIRLRRAAALLQEGKLTVNEIAERTGFSSPSYFTKCFKKEFGVLPSEYR</sequence>
<proteinExistence type="predicted"/>
<dbReference type="PANTHER" id="PTHR43280:SF2">
    <property type="entry name" value="HTH-TYPE TRANSCRIPTIONAL REGULATOR EXSA"/>
    <property type="match status" value="1"/>
</dbReference>
<dbReference type="PROSITE" id="PS01124">
    <property type="entry name" value="HTH_ARAC_FAMILY_2"/>
    <property type="match status" value="1"/>
</dbReference>
<keyword evidence="1" id="KW-0805">Transcription regulation</keyword>
<dbReference type="InterPro" id="IPR018060">
    <property type="entry name" value="HTH_AraC"/>
</dbReference>
<keyword evidence="4" id="KW-1133">Transmembrane helix</keyword>